<accession>A0ABR1EGH9</accession>
<proteinExistence type="predicted"/>
<protein>
    <submittedName>
        <fullName evidence="1">Uncharacterized protein</fullName>
    </submittedName>
</protein>
<dbReference type="Proteomes" id="UP001303046">
    <property type="component" value="Unassembled WGS sequence"/>
</dbReference>
<gene>
    <name evidence="1" type="primary">Necator_chrX.g22749</name>
    <name evidence="1" type="ORF">RB195_022586</name>
</gene>
<evidence type="ECO:0000313" key="1">
    <source>
        <dbReference type="EMBL" id="KAK6761568.1"/>
    </source>
</evidence>
<organism evidence="1 2">
    <name type="scientific">Necator americanus</name>
    <name type="common">Human hookworm</name>
    <dbReference type="NCBI Taxonomy" id="51031"/>
    <lineage>
        <taxon>Eukaryota</taxon>
        <taxon>Metazoa</taxon>
        <taxon>Ecdysozoa</taxon>
        <taxon>Nematoda</taxon>
        <taxon>Chromadorea</taxon>
        <taxon>Rhabditida</taxon>
        <taxon>Rhabditina</taxon>
        <taxon>Rhabditomorpha</taxon>
        <taxon>Strongyloidea</taxon>
        <taxon>Ancylostomatidae</taxon>
        <taxon>Bunostominae</taxon>
        <taxon>Necator</taxon>
    </lineage>
</organism>
<evidence type="ECO:0000313" key="2">
    <source>
        <dbReference type="Proteomes" id="UP001303046"/>
    </source>
</evidence>
<name>A0ABR1EGH9_NECAM</name>
<comment type="caution">
    <text evidence="1">The sequence shown here is derived from an EMBL/GenBank/DDBJ whole genome shotgun (WGS) entry which is preliminary data.</text>
</comment>
<sequence length="145" mass="16265">MDKAHLLKGHMPGERMKSLAMAVRSATLKCCTMSSELQQTALSEILRYLCVLFAALQEIRIRDQPVISVGDYNIYCVYADEEEVGSCAIAVRNDYKNLVEEFGSTSTRFALYGCSITEDANSGSYELMQLRGPLKRKMKTLSMMN</sequence>
<dbReference type="EMBL" id="JAVFWL010000006">
    <property type="protein sequence ID" value="KAK6761568.1"/>
    <property type="molecule type" value="Genomic_DNA"/>
</dbReference>
<keyword evidence="2" id="KW-1185">Reference proteome</keyword>
<reference evidence="1 2" key="1">
    <citation type="submission" date="2023-08" db="EMBL/GenBank/DDBJ databases">
        <title>A Necator americanus chromosomal reference genome.</title>
        <authorList>
            <person name="Ilik V."/>
            <person name="Petrzelkova K.J."/>
            <person name="Pardy F."/>
            <person name="Fuh T."/>
            <person name="Niatou-Singa F.S."/>
            <person name="Gouil Q."/>
            <person name="Baker L."/>
            <person name="Ritchie M.E."/>
            <person name="Jex A.R."/>
            <person name="Gazzola D."/>
            <person name="Li H."/>
            <person name="Toshio Fujiwara R."/>
            <person name="Zhan B."/>
            <person name="Aroian R.V."/>
            <person name="Pafco B."/>
            <person name="Schwarz E.M."/>
        </authorList>
    </citation>
    <scope>NUCLEOTIDE SEQUENCE [LARGE SCALE GENOMIC DNA]</scope>
    <source>
        <strain evidence="1 2">Aroian</strain>
        <tissue evidence="1">Whole animal</tissue>
    </source>
</reference>